<evidence type="ECO:0000313" key="1">
    <source>
        <dbReference type="EMBL" id="BFD45514.1"/>
    </source>
</evidence>
<gene>
    <name evidence="1" type="ORF">DMENIID0002_01600</name>
</gene>
<reference evidence="1" key="1">
    <citation type="submission" date="2024-01" db="EMBL/GenBank/DDBJ databases">
        <title>Sequencing the genomes of a sandfly, Sergentomyia squamirostris, and its two endosymbionts.</title>
        <authorList>
            <person name="Itokawa K."/>
            <person name="Sanjoba C."/>
        </authorList>
    </citation>
    <scope>NUCLEOTIDE SEQUENCE</scope>
    <source>
        <strain evidence="1">RiSSQ</strain>
    </source>
</reference>
<proteinExistence type="predicted"/>
<protein>
    <recommendedName>
        <fullName evidence="2">Type-F conjugative transfer system protein TraW</fullName>
    </recommendedName>
</protein>
<dbReference type="InterPro" id="IPR014114">
    <property type="entry name" value="TraW"/>
</dbReference>
<sequence>MASLKLTVFLPVLLAMVQIALGSIEAEVKASKVEKKNKGIKESKEIIRIKDYGVHGHVFLIIEQSLLEVIAEKLAKASKDGKLQAMQQQFKERAINKIMRPSTVLGLKRASQNRSWTYNPSITQIEPITDHHGKIIVAAGTKVNPLDSISWGQSLILIDGDDQQQIDWAISQKGNIVLTNGSPIELSDKLARPIYFDQGGLLTERFNIEAIPAIIYQDGKLLKIKEVYITKK</sequence>
<dbReference type="AlphaFoldDB" id="A0AAT9G701"/>
<dbReference type="EMBL" id="AP029170">
    <property type="protein sequence ID" value="BFD45514.1"/>
    <property type="molecule type" value="Genomic_DNA"/>
</dbReference>
<dbReference type="NCBIfam" id="TIGR02743">
    <property type="entry name" value="TraW"/>
    <property type="match status" value="1"/>
</dbReference>
<name>A0AAT9G701_9RICK</name>
<organism evidence="1">
    <name type="scientific">Candidatus Tisiphia endosymbiont of Sergentomyia squamirostris</name>
    <dbReference type="NCBI Taxonomy" id="3113639"/>
    <lineage>
        <taxon>Bacteria</taxon>
        <taxon>Pseudomonadati</taxon>
        <taxon>Pseudomonadota</taxon>
        <taxon>Alphaproteobacteria</taxon>
        <taxon>Rickettsiales</taxon>
        <taxon>Rickettsiaceae</taxon>
        <taxon>Rickettsieae</taxon>
        <taxon>Candidatus Tisiphia</taxon>
    </lineage>
</organism>
<accession>A0AAT9G701</accession>
<evidence type="ECO:0008006" key="2">
    <source>
        <dbReference type="Google" id="ProtNLM"/>
    </source>
</evidence>